<feature type="chain" id="PRO_5006891921" description="DUF5105 domain-containing protein" evidence="2">
    <location>
        <begin position="27"/>
        <end position="183"/>
    </location>
</feature>
<dbReference type="EMBL" id="LNQL01000002">
    <property type="protein sequence ID" value="KSU49631.1"/>
    <property type="molecule type" value="Genomic_DNA"/>
</dbReference>
<evidence type="ECO:0000256" key="2">
    <source>
        <dbReference type="SAM" id="SignalP"/>
    </source>
</evidence>
<evidence type="ECO:0008006" key="5">
    <source>
        <dbReference type="Google" id="ProtNLM"/>
    </source>
</evidence>
<dbReference type="RefSeq" id="WP_058265360.1">
    <property type="nucleotide sequence ID" value="NZ_FMYN01000002.1"/>
</dbReference>
<name>A0A0V8GHK3_9BACL</name>
<feature type="compositionally biased region" description="Low complexity" evidence="1">
    <location>
        <begin position="151"/>
        <end position="162"/>
    </location>
</feature>
<proteinExistence type="predicted"/>
<organism evidence="3 4">
    <name type="scientific">Exiguobacterium indicum</name>
    <dbReference type="NCBI Taxonomy" id="296995"/>
    <lineage>
        <taxon>Bacteria</taxon>
        <taxon>Bacillati</taxon>
        <taxon>Bacillota</taxon>
        <taxon>Bacilli</taxon>
        <taxon>Bacillales</taxon>
        <taxon>Bacillales Family XII. Incertae Sedis</taxon>
        <taxon>Exiguobacterium</taxon>
    </lineage>
</organism>
<comment type="caution">
    <text evidence="3">The sequence shown here is derived from an EMBL/GenBank/DDBJ whole genome shotgun (WGS) entry which is preliminary data.</text>
</comment>
<dbReference type="AlphaFoldDB" id="A0A0V8GHK3"/>
<evidence type="ECO:0000256" key="1">
    <source>
        <dbReference type="SAM" id="MobiDB-lite"/>
    </source>
</evidence>
<evidence type="ECO:0000313" key="3">
    <source>
        <dbReference type="EMBL" id="KSU49631.1"/>
    </source>
</evidence>
<evidence type="ECO:0000313" key="4">
    <source>
        <dbReference type="Proteomes" id="UP000053797"/>
    </source>
</evidence>
<reference evidence="3 4" key="1">
    <citation type="journal article" date="2015" name="Int. J. Syst. Evol. Microbiol.">
        <title>Exiguobacterium enclense sp. nov., isolated from sediment.</title>
        <authorList>
            <person name="Dastager S.G."/>
            <person name="Mawlankar R."/>
            <person name="Sonalkar V.V."/>
            <person name="Thorat M.N."/>
            <person name="Mual P."/>
            <person name="Verma A."/>
            <person name="Krishnamurthi S."/>
            <person name="Tang S.K."/>
            <person name="Li W.J."/>
        </authorList>
    </citation>
    <scope>NUCLEOTIDE SEQUENCE [LARGE SCALE GENOMIC DNA]</scope>
    <source>
        <strain evidence="3 4">NIO-1109</strain>
    </source>
</reference>
<gene>
    <name evidence="3" type="ORF">AS033_09755</name>
</gene>
<keyword evidence="2" id="KW-0732">Signal</keyword>
<dbReference type="Proteomes" id="UP000053797">
    <property type="component" value="Unassembled WGS sequence"/>
</dbReference>
<dbReference type="OrthoDB" id="9812429at2"/>
<accession>A0A0V8GHK3</accession>
<feature type="region of interest" description="Disordered" evidence="1">
    <location>
        <begin position="144"/>
        <end position="165"/>
    </location>
</feature>
<protein>
    <recommendedName>
        <fullName evidence="5">DUF5105 domain-containing protein</fullName>
    </recommendedName>
</protein>
<feature type="signal peptide" evidence="2">
    <location>
        <begin position="1"/>
        <end position="26"/>
    </location>
</feature>
<sequence>MKKTILLSLSLGVLLSSGFLISNAIATSNISQEKYESTISKEQAFTFFTKVLEQQKADFLNNTPLAHTNQSRLSSRDEAVLIFLSSTKVDKQQLHSFSYKISNVKVYSENQRNYAEAYVTRTFNFGSGLETGLGDTLVLEIQSSPDDLKGSSHTISSSKSTSEVNEKFSVDEFLEKYEAEATK</sequence>